<dbReference type="Pfam" id="PF01494">
    <property type="entry name" value="FAD_binding_3"/>
    <property type="match status" value="1"/>
</dbReference>
<dbReference type="PANTHER" id="PTHR13789">
    <property type="entry name" value="MONOOXYGENASE"/>
    <property type="match status" value="1"/>
</dbReference>
<name>A0ABY5ZE61_9ACTN</name>
<evidence type="ECO:0000259" key="3">
    <source>
        <dbReference type="Pfam" id="PF01494"/>
    </source>
</evidence>
<dbReference type="InterPro" id="IPR036188">
    <property type="entry name" value="FAD/NAD-bd_sf"/>
</dbReference>
<dbReference type="Gene3D" id="3.50.50.60">
    <property type="entry name" value="FAD/NAD(P)-binding domain"/>
    <property type="match status" value="1"/>
</dbReference>
<dbReference type="GO" id="GO:0004497">
    <property type="term" value="F:monooxygenase activity"/>
    <property type="evidence" value="ECO:0007669"/>
    <property type="project" value="UniProtKB-KW"/>
</dbReference>
<dbReference type="Gene3D" id="3.30.9.10">
    <property type="entry name" value="D-Amino Acid Oxidase, subunit A, domain 2"/>
    <property type="match status" value="1"/>
</dbReference>
<keyword evidence="2 4" id="KW-0503">Monooxygenase</keyword>
<dbReference type="PANTHER" id="PTHR13789:SF309">
    <property type="entry name" value="PUTATIVE (AFU_ORTHOLOGUE AFUA_6G14510)-RELATED"/>
    <property type="match status" value="1"/>
</dbReference>
<keyword evidence="5" id="KW-1185">Reference proteome</keyword>
<protein>
    <submittedName>
        <fullName evidence="4">FAD-dependent monooxygenase</fullName>
    </submittedName>
</protein>
<evidence type="ECO:0000256" key="2">
    <source>
        <dbReference type="ARBA" id="ARBA00023033"/>
    </source>
</evidence>
<evidence type="ECO:0000256" key="1">
    <source>
        <dbReference type="ARBA" id="ARBA00023002"/>
    </source>
</evidence>
<gene>
    <name evidence="4" type="ORF">Drose_13975</name>
</gene>
<evidence type="ECO:0000313" key="4">
    <source>
        <dbReference type="EMBL" id="UWZ39240.1"/>
    </source>
</evidence>
<sequence length="387" mass="42238">MAGERHAEICGAGLAGLTTATVLARAGWSVSVHERADEIREVGAGIYLKNNLLSVLEHLGVAEQVRTGGIVLERSQMRDGRGAILQDHDLADHRRTWMCPRENLIRALAGAARQAGVEVRLGSRVVAARPEGVVRNERGETFEADVVIAADGVSSAVRESLGLTAQYQRLATVATRYLLPTRSVWPEPITAMHWSGRRRVGVAAASRDQTYVYMICPTDDGRGVTVPVDVASWSASFPALDAIFKEIERGGSESIQHQYNIVRCCRWVAGRVALVGDAAHAQPPTLGQGGGLALANSYALAQHLVGNPGRDVTDVLRSWERECRPLTDRTQRWAMGLDRITNRWPTALLPLRTGLLWVMGRSSFIQGRMRAAERFDGTVRTARARLG</sequence>
<proteinExistence type="predicted"/>
<feature type="domain" description="FAD-binding" evidence="3">
    <location>
        <begin position="9"/>
        <end position="332"/>
    </location>
</feature>
<dbReference type="Proteomes" id="UP001058271">
    <property type="component" value="Chromosome"/>
</dbReference>
<dbReference type="RefSeq" id="WP_260728640.1">
    <property type="nucleotide sequence ID" value="NZ_BAAABS010000015.1"/>
</dbReference>
<dbReference type="PRINTS" id="PR00420">
    <property type="entry name" value="RNGMNOXGNASE"/>
</dbReference>
<reference evidence="4" key="1">
    <citation type="submission" date="2021-04" db="EMBL/GenBank/DDBJ databases">
        <title>Biosynthetic gene clusters of Dactylosporangioum roseum.</title>
        <authorList>
            <person name="Hartkoorn R.C."/>
            <person name="Beaudoing E."/>
            <person name="Hot D."/>
            <person name="Moureu S."/>
        </authorList>
    </citation>
    <scope>NUCLEOTIDE SEQUENCE</scope>
    <source>
        <strain evidence="4">NRRL B-16295</strain>
    </source>
</reference>
<dbReference type="InterPro" id="IPR050493">
    <property type="entry name" value="FAD-dep_Monooxygenase_BioMet"/>
</dbReference>
<keyword evidence="1" id="KW-0560">Oxidoreductase</keyword>
<dbReference type="InterPro" id="IPR002938">
    <property type="entry name" value="FAD-bd"/>
</dbReference>
<accession>A0ABY5ZE61</accession>
<dbReference type="EMBL" id="CP073721">
    <property type="protein sequence ID" value="UWZ39240.1"/>
    <property type="molecule type" value="Genomic_DNA"/>
</dbReference>
<evidence type="ECO:0000313" key="5">
    <source>
        <dbReference type="Proteomes" id="UP001058271"/>
    </source>
</evidence>
<organism evidence="4 5">
    <name type="scientific">Dactylosporangium roseum</name>
    <dbReference type="NCBI Taxonomy" id="47989"/>
    <lineage>
        <taxon>Bacteria</taxon>
        <taxon>Bacillati</taxon>
        <taxon>Actinomycetota</taxon>
        <taxon>Actinomycetes</taxon>
        <taxon>Micromonosporales</taxon>
        <taxon>Micromonosporaceae</taxon>
        <taxon>Dactylosporangium</taxon>
    </lineage>
</organism>
<dbReference type="SUPFAM" id="SSF51905">
    <property type="entry name" value="FAD/NAD(P)-binding domain"/>
    <property type="match status" value="1"/>
</dbReference>